<evidence type="ECO:0000256" key="5">
    <source>
        <dbReference type="ARBA" id="ARBA00022597"/>
    </source>
</evidence>
<keyword evidence="12" id="KW-0564">Palmitate</keyword>
<gene>
    <name evidence="17" type="ORF">S12H4_19756</name>
</gene>
<dbReference type="Pfam" id="PF02563">
    <property type="entry name" value="Poly_export"/>
    <property type="match status" value="1"/>
</dbReference>
<evidence type="ECO:0000256" key="1">
    <source>
        <dbReference type="ARBA" id="ARBA00004571"/>
    </source>
</evidence>
<name>X1RYR3_9ZZZZ</name>
<evidence type="ECO:0000256" key="10">
    <source>
        <dbReference type="ARBA" id="ARBA00023114"/>
    </source>
</evidence>
<dbReference type="Pfam" id="PF22461">
    <property type="entry name" value="SLBB_2"/>
    <property type="match status" value="1"/>
</dbReference>
<evidence type="ECO:0000256" key="14">
    <source>
        <dbReference type="ARBA" id="ARBA00023288"/>
    </source>
</evidence>
<evidence type="ECO:0000256" key="11">
    <source>
        <dbReference type="ARBA" id="ARBA00023136"/>
    </source>
</evidence>
<dbReference type="InterPro" id="IPR054765">
    <property type="entry name" value="SLBB_dom"/>
</dbReference>
<feature type="domain" description="Polysaccharide export protein N-terminal" evidence="15">
    <location>
        <begin position="26"/>
        <end position="101"/>
    </location>
</feature>
<comment type="subcellular location">
    <subcellularLocation>
        <location evidence="1">Cell outer membrane</location>
        <topology evidence="1">Multi-pass membrane protein</topology>
    </subcellularLocation>
</comment>
<dbReference type="InterPro" id="IPR049712">
    <property type="entry name" value="Poly_export"/>
</dbReference>
<accession>X1RYR3</accession>
<evidence type="ECO:0000256" key="13">
    <source>
        <dbReference type="ARBA" id="ARBA00023237"/>
    </source>
</evidence>
<evidence type="ECO:0008006" key="18">
    <source>
        <dbReference type="Google" id="ProtNLM"/>
    </source>
</evidence>
<keyword evidence="6" id="KW-0812">Transmembrane</keyword>
<evidence type="ECO:0000256" key="2">
    <source>
        <dbReference type="ARBA" id="ARBA00009450"/>
    </source>
</evidence>
<evidence type="ECO:0000256" key="12">
    <source>
        <dbReference type="ARBA" id="ARBA00023139"/>
    </source>
</evidence>
<evidence type="ECO:0000256" key="8">
    <source>
        <dbReference type="ARBA" id="ARBA00023047"/>
    </source>
</evidence>
<keyword evidence="10" id="KW-0626">Porin</keyword>
<organism evidence="17">
    <name type="scientific">marine sediment metagenome</name>
    <dbReference type="NCBI Taxonomy" id="412755"/>
    <lineage>
        <taxon>unclassified sequences</taxon>
        <taxon>metagenomes</taxon>
        <taxon>ecological metagenomes</taxon>
    </lineage>
</organism>
<proteinExistence type="inferred from homology"/>
<sequence length="195" mass="21649">MTKLKLGASLAALFFITVATVMPVVAQEPDYLLQPEDVVQITVYEQPDLDTTARISSTGEIAFPLLGKIKVAGLAVSELRDKIEKLLARDYLVNPQVQVFIGQYHMKQVSVLGSVQKPGKYDMYAERQTTVLEAIAMAEGFSDVANPNGTRIIRKENGEERTIPVRVTDITKKGMKEKDVFLKPGDIIFVPESFF</sequence>
<evidence type="ECO:0000256" key="3">
    <source>
        <dbReference type="ARBA" id="ARBA00022448"/>
    </source>
</evidence>
<dbReference type="EMBL" id="BARW01009926">
    <property type="protein sequence ID" value="GAI85798.1"/>
    <property type="molecule type" value="Genomic_DNA"/>
</dbReference>
<dbReference type="GO" id="GO:0046930">
    <property type="term" value="C:pore complex"/>
    <property type="evidence" value="ECO:0007669"/>
    <property type="project" value="UniProtKB-KW"/>
</dbReference>
<keyword evidence="14" id="KW-0449">Lipoprotein</keyword>
<evidence type="ECO:0000259" key="16">
    <source>
        <dbReference type="Pfam" id="PF22461"/>
    </source>
</evidence>
<keyword evidence="3" id="KW-0813">Transport</keyword>
<keyword evidence="8" id="KW-0625">Polysaccharide transport</keyword>
<dbReference type="PANTHER" id="PTHR33619">
    <property type="entry name" value="POLYSACCHARIDE EXPORT PROTEIN GFCE-RELATED"/>
    <property type="match status" value="1"/>
</dbReference>
<keyword evidence="9" id="KW-0406">Ion transport</keyword>
<dbReference type="Gene3D" id="3.10.560.10">
    <property type="entry name" value="Outer membrane lipoprotein wza domain like"/>
    <property type="match status" value="1"/>
</dbReference>
<comment type="caution">
    <text evidence="17">The sequence shown here is derived from an EMBL/GenBank/DDBJ whole genome shotgun (WGS) entry which is preliminary data.</text>
</comment>
<keyword evidence="13" id="KW-0998">Cell outer membrane</keyword>
<keyword evidence="4" id="KW-1134">Transmembrane beta strand</keyword>
<evidence type="ECO:0000313" key="17">
    <source>
        <dbReference type="EMBL" id="GAI85798.1"/>
    </source>
</evidence>
<dbReference type="InterPro" id="IPR003715">
    <property type="entry name" value="Poly_export_N"/>
</dbReference>
<evidence type="ECO:0000256" key="6">
    <source>
        <dbReference type="ARBA" id="ARBA00022692"/>
    </source>
</evidence>
<protein>
    <recommendedName>
        <fullName evidence="18">Soluble ligand binding domain-containing protein</fullName>
    </recommendedName>
</protein>
<keyword evidence="11" id="KW-0472">Membrane</keyword>
<evidence type="ECO:0000256" key="4">
    <source>
        <dbReference type="ARBA" id="ARBA00022452"/>
    </source>
</evidence>
<reference evidence="17" key="1">
    <citation type="journal article" date="2014" name="Front. Microbiol.">
        <title>High frequency of phylogenetically diverse reductive dehalogenase-homologous genes in deep subseafloor sedimentary metagenomes.</title>
        <authorList>
            <person name="Kawai M."/>
            <person name="Futagami T."/>
            <person name="Toyoda A."/>
            <person name="Takaki Y."/>
            <person name="Nishi S."/>
            <person name="Hori S."/>
            <person name="Arai W."/>
            <person name="Tsubouchi T."/>
            <person name="Morono Y."/>
            <person name="Uchiyama I."/>
            <person name="Ito T."/>
            <person name="Fujiyama A."/>
            <person name="Inagaki F."/>
            <person name="Takami H."/>
        </authorList>
    </citation>
    <scope>NUCLEOTIDE SEQUENCE</scope>
    <source>
        <strain evidence="17">Expedition CK06-06</strain>
    </source>
</reference>
<evidence type="ECO:0000256" key="7">
    <source>
        <dbReference type="ARBA" id="ARBA00022729"/>
    </source>
</evidence>
<keyword evidence="5" id="KW-0762">Sugar transport</keyword>
<keyword evidence="7" id="KW-0732">Signal</keyword>
<dbReference type="GO" id="GO:0015159">
    <property type="term" value="F:polysaccharide transmembrane transporter activity"/>
    <property type="evidence" value="ECO:0007669"/>
    <property type="project" value="InterPro"/>
</dbReference>
<dbReference type="GO" id="GO:0009279">
    <property type="term" value="C:cell outer membrane"/>
    <property type="evidence" value="ECO:0007669"/>
    <property type="project" value="UniProtKB-SubCell"/>
</dbReference>
<comment type="similarity">
    <text evidence="2">Belongs to the BexD/CtrA/VexA family.</text>
</comment>
<dbReference type="GO" id="GO:0015288">
    <property type="term" value="F:porin activity"/>
    <property type="evidence" value="ECO:0007669"/>
    <property type="project" value="UniProtKB-KW"/>
</dbReference>
<evidence type="ECO:0000256" key="9">
    <source>
        <dbReference type="ARBA" id="ARBA00023065"/>
    </source>
</evidence>
<evidence type="ECO:0000259" key="15">
    <source>
        <dbReference type="Pfam" id="PF02563"/>
    </source>
</evidence>
<feature type="domain" description="SLBB" evidence="16">
    <location>
        <begin position="107"/>
        <end position="190"/>
    </location>
</feature>
<dbReference type="PANTHER" id="PTHR33619:SF3">
    <property type="entry name" value="POLYSACCHARIDE EXPORT PROTEIN GFCE-RELATED"/>
    <property type="match status" value="1"/>
</dbReference>
<dbReference type="GO" id="GO:0006811">
    <property type="term" value="P:monoatomic ion transport"/>
    <property type="evidence" value="ECO:0007669"/>
    <property type="project" value="UniProtKB-KW"/>
</dbReference>
<dbReference type="AlphaFoldDB" id="X1RYR3"/>